<evidence type="ECO:0000313" key="3">
    <source>
        <dbReference type="Proteomes" id="UP001500767"/>
    </source>
</evidence>
<organism evidence="2 3">
    <name type="scientific">Microlunatus spumicola</name>
    <dbReference type="NCBI Taxonomy" id="81499"/>
    <lineage>
        <taxon>Bacteria</taxon>
        <taxon>Bacillati</taxon>
        <taxon>Actinomycetota</taxon>
        <taxon>Actinomycetes</taxon>
        <taxon>Propionibacteriales</taxon>
        <taxon>Propionibacteriaceae</taxon>
        <taxon>Microlunatus</taxon>
    </lineage>
</organism>
<dbReference type="Gene3D" id="3.50.7.10">
    <property type="entry name" value="GroEL"/>
    <property type="match status" value="1"/>
</dbReference>
<dbReference type="InterPro" id="IPR027409">
    <property type="entry name" value="GroEL-like_apical_dom_sf"/>
</dbReference>
<comment type="caution">
    <text evidence="2">The sequence shown here is derived from an EMBL/GenBank/DDBJ whole genome shotgun (WGS) entry which is preliminary data.</text>
</comment>
<evidence type="ECO:0008006" key="4">
    <source>
        <dbReference type="Google" id="ProtNLM"/>
    </source>
</evidence>
<keyword evidence="3" id="KW-1185">Reference proteome</keyword>
<keyword evidence="1" id="KW-0472">Membrane</keyword>
<feature type="transmembrane region" description="Helical" evidence="1">
    <location>
        <begin position="6"/>
        <end position="24"/>
    </location>
</feature>
<keyword evidence="1" id="KW-0812">Transmembrane</keyword>
<keyword evidence="1" id="KW-1133">Transmembrane helix</keyword>
<proteinExistence type="predicted"/>
<protein>
    <recommendedName>
        <fullName evidence="4">Secreted protein</fullName>
    </recommendedName>
</protein>
<gene>
    <name evidence="2" type="ORF">GCM10022197_18520</name>
</gene>
<dbReference type="RefSeq" id="WP_204910929.1">
    <property type="nucleotide sequence ID" value="NZ_BAAAYR010000002.1"/>
</dbReference>
<sequence>MQTWVLVMIAVVAVALVATVYGALSDRAKNRRRAAEMLGPPQRDIPNLPAGARSPRYVTEAQARRRPATAPTPEQLGGRIEELRSRLEVATTEPFRAYAEREIAVGWASASFATEPGAREVVLDDALVLVCSDGVETIRELLPAVEQALKAARPLVVVAPTIAPDVLGTLEVNAIQGLVPGIAVLADDAVRAQVLEATGAQPVDATDRRSGWLDPQALGFVARWTSSSRTTRVVPASRTAAAE</sequence>
<dbReference type="EMBL" id="BAAAYR010000002">
    <property type="protein sequence ID" value="GAA3563272.1"/>
    <property type="molecule type" value="Genomic_DNA"/>
</dbReference>
<dbReference type="SUPFAM" id="SSF52029">
    <property type="entry name" value="GroEL apical domain-like"/>
    <property type="match status" value="1"/>
</dbReference>
<dbReference type="Proteomes" id="UP001500767">
    <property type="component" value="Unassembled WGS sequence"/>
</dbReference>
<name>A0ABP6X8P2_9ACTN</name>
<reference evidence="3" key="1">
    <citation type="journal article" date="2019" name="Int. J. Syst. Evol. Microbiol.">
        <title>The Global Catalogue of Microorganisms (GCM) 10K type strain sequencing project: providing services to taxonomists for standard genome sequencing and annotation.</title>
        <authorList>
            <consortium name="The Broad Institute Genomics Platform"/>
            <consortium name="The Broad Institute Genome Sequencing Center for Infectious Disease"/>
            <person name="Wu L."/>
            <person name="Ma J."/>
        </authorList>
    </citation>
    <scope>NUCLEOTIDE SEQUENCE [LARGE SCALE GENOMIC DNA]</scope>
    <source>
        <strain evidence="3">JCM 16540</strain>
    </source>
</reference>
<evidence type="ECO:0000256" key="1">
    <source>
        <dbReference type="SAM" id="Phobius"/>
    </source>
</evidence>
<evidence type="ECO:0000313" key="2">
    <source>
        <dbReference type="EMBL" id="GAA3563272.1"/>
    </source>
</evidence>
<accession>A0ABP6X8P2</accession>